<dbReference type="OrthoDB" id="3078607at2"/>
<feature type="signal peptide" evidence="1">
    <location>
        <begin position="1"/>
        <end position="22"/>
    </location>
</feature>
<proteinExistence type="predicted"/>
<dbReference type="KEGG" id="fam:OYT1_ch1609"/>
<gene>
    <name evidence="2" type="ORF">OYT1_ch1609</name>
</gene>
<protein>
    <submittedName>
        <fullName evidence="2">Uncharacterized protein</fullName>
    </submittedName>
</protein>
<dbReference type="Proteomes" id="UP000033070">
    <property type="component" value="Chromosome"/>
</dbReference>
<dbReference type="STRING" id="1188319.OYT1_02459"/>
<sequence length="139" mass="15432">MKFITVLLVAVGQFITLSSAVASPSMDKLIEKFDDPDIEFQYLMSPKNYGAAPYVCEGARFAILSLGDDAGGRIFFCKKMADRNRLANYYRELGKSSALFFSWVFVKGNVVLQLNGDLSEQRAKDLASSIPDARDIESK</sequence>
<dbReference type="RefSeq" id="WP_062627560.1">
    <property type="nucleotide sequence ID" value="NZ_AP018738.1"/>
</dbReference>
<feature type="chain" id="PRO_5017183070" evidence="1">
    <location>
        <begin position="23"/>
        <end position="139"/>
    </location>
</feature>
<name>A0A2Z6GCC9_9PROT</name>
<evidence type="ECO:0000313" key="2">
    <source>
        <dbReference type="EMBL" id="BBE51156.1"/>
    </source>
</evidence>
<evidence type="ECO:0000256" key="1">
    <source>
        <dbReference type="SAM" id="SignalP"/>
    </source>
</evidence>
<keyword evidence="3" id="KW-1185">Reference proteome</keyword>
<keyword evidence="1" id="KW-0732">Signal</keyword>
<accession>A0A2Z6GCC9</accession>
<reference evidence="2 3" key="1">
    <citation type="submission" date="2018-06" db="EMBL/GenBank/DDBJ databases">
        <title>OYT1 Genome Sequencing.</title>
        <authorList>
            <person name="Kato S."/>
            <person name="Itoh T."/>
            <person name="Ohkuma M."/>
        </authorList>
    </citation>
    <scope>NUCLEOTIDE SEQUENCE [LARGE SCALE GENOMIC DNA]</scope>
    <source>
        <strain evidence="2 3">OYT1</strain>
    </source>
</reference>
<evidence type="ECO:0000313" key="3">
    <source>
        <dbReference type="Proteomes" id="UP000033070"/>
    </source>
</evidence>
<dbReference type="AlphaFoldDB" id="A0A2Z6GCC9"/>
<organism evidence="2 3">
    <name type="scientific">Ferriphaselus amnicola</name>
    <dbReference type="NCBI Taxonomy" id="1188319"/>
    <lineage>
        <taxon>Bacteria</taxon>
        <taxon>Pseudomonadati</taxon>
        <taxon>Pseudomonadota</taxon>
        <taxon>Betaproteobacteria</taxon>
        <taxon>Nitrosomonadales</taxon>
        <taxon>Gallionellaceae</taxon>
        <taxon>Ferriphaselus</taxon>
    </lineage>
</organism>
<dbReference type="EMBL" id="AP018738">
    <property type="protein sequence ID" value="BBE51156.1"/>
    <property type="molecule type" value="Genomic_DNA"/>
</dbReference>